<dbReference type="AlphaFoldDB" id="A0A238XNC2"/>
<feature type="transmembrane region" description="Helical" evidence="1">
    <location>
        <begin position="64"/>
        <end position="83"/>
    </location>
</feature>
<evidence type="ECO:0000256" key="1">
    <source>
        <dbReference type="SAM" id="Phobius"/>
    </source>
</evidence>
<keyword evidence="1" id="KW-0472">Membrane</keyword>
<dbReference type="EMBL" id="FZNN01000012">
    <property type="protein sequence ID" value="SNR59854.1"/>
    <property type="molecule type" value="Genomic_DNA"/>
</dbReference>
<keyword evidence="3" id="KW-1185">Reference proteome</keyword>
<proteinExistence type="predicted"/>
<evidence type="ECO:0000313" key="2">
    <source>
        <dbReference type="EMBL" id="SNR59854.1"/>
    </source>
</evidence>
<organism evidence="2 3">
    <name type="scientific">Puniceibacterium sediminis</name>
    <dbReference type="NCBI Taxonomy" id="1608407"/>
    <lineage>
        <taxon>Bacteria</taxon>
        <taxon>Pseudomonadati</taxon>
        <taxon>Pseudomonadota</taxon>
        <taxon>Alphaproteobacteria</taxon>
        <taxon>Rhodobacterales</taxon>
        <taxon>Paracoccaceae</taxon>
        <taxon>Puniceibacterium</taxon>
    </lineage>
</organism>
<keyword evidence="1" id="KW-1133">Transmembrane helix</keyword>
<reference evidence="2 3" key="1">
    <citation type="submission" date="2017-06" db="EMBL/GenBank/DDBJ databases">
        <authorList>
            <person name="Kim H.J."/>
            <person name="Triplett B.A."/>
        </authorList>
    </citation>
    <scope>NUCLEOTIDE SEQUENCE [LARGE SCALE GENOMIC DNA]</scope>
    <source>
        <strain evidence="2 3">DSM 29052</strain>
    </source>
</reference>
<protein>
    <submittedName>
        <fullName evidence="2">Uncharacterized protein</fullName>
    </submittedName>
</protein>
<accession>A0A238XNC2</accession>
<feature type="transmembrane region" description="Helical" evidence="1">
    <location>
        <begin position="32"/>
        <end position="52"/>
    </location>
</feature>
<sequence length="96" mass="10654">MIEPARDLTPDRPRSPLFLQRQSYRLRRLMDAARFLPVLGLLLWSVPLLWSIGDEETVSSSGALIYIFGVWMALILAAFVVSLRLRLGGDEPGAGG</sequence>
<dbReference type="OrthoDB" id="7871801at2"/>
<dbReference type="Proteomes" id="UP000198417">
    <property type="component" value="Unassembled WGS sequence"/>
</dbReference>
<keyword evidence="1" id="KW-0812">Transmembrane</keyword>
<evidence type="ECO:0000313" key="3">
    <source>
        <dbReference type="Proteomes" id="UP000198417"/>
    </source>
</evidence>
<dbReference type="RefSeq" id="WP_089271284.1">
    <property type="nucleotide sequence ID" value="NZ_FZNN01000012.1"/>
</dbReference>
<gene>
    <name evidence="2" type="ORF">SAMN06265370_11226</name>
</gene>
<name>A0A238XNC2_9RHOB</name>